<accession>A0AAN6P6Y4</accession>
<comment type="similarity">
    <text evidence="4">Belongs to the secreted LysM effector family.</text>
</comment>
<feature type="compositionally biased region" description="Polar residues" evidence="5">
    <location>
        <begin position="504"/>
        <end position="513"/>
    </location>
</feature>
<protein>
    <recommendedName>
        <fullName evidence="7">LysM domain-containing protein</fullName>
    </recommendedName>
</protein>
<feature type="domain" description="LysM" evidence="7">
    <location>
        <begin position="58"/>
        <end position="105"/>
    </location>
</feature>
<organism evidence="8 9">
    <name type="scientific">Parachaetomium inaequale</name>
    <dbReference type="NCBI Taxonomy" id="2588326"/>
    <lineage>
        <taxon>Eukaryota</taxon>
        <taxon>Fungi</taxon>
        <taxon>Dikarya</taxon>
        <taxon>Ascomycota</taxon>
        <taxon>Pezizomycotina</taxon>
        <taxon>Sordariomycetes</taxon>
        <taxon>Sordariomycetidae</taxon>
        <taxon>Sordariales</taxon>
        <taxon>Chaetomiaceae</taxon>
        <taxon>Parachaetomium</taxon>
    </lineage>
</organism>
<dbReference type="AlphaFoldDB" id="A0AAN6P6Y4"/>
<dbReference type="PANTHER" id="PTHR34997">
    <property type="entry name" value="AM15"/>
    <property type="match status" value="1"/>
</dbReference>
<dbReference type="GO" id="GO:0008061">
    <property type="term" value="F:chitin binding"/>
    <property type="evidence" value="ECO:0007669"/>
    <property type="project" value="UniProtKB-KW"/>
</dbReference>
<feature type="signal peptide" evidence="6">
    <location>
        <begin position="1"/>
        <end position="19"/>
    </location>
</feature>
<feature type="region of interest" description="Disordered" evidence="5">
    <location>
        <begin position="504"/>
        <end position="599"/>
    </location>
</feature>
<feature type="domain" description="LysM" evidence="7">
    <location>
        <begin position="714"/>
        <end position="760"/>
    </location>
</feature>
<evidence type="ECO:0000256" key="2">
    <source>
        <dbReference type="ARBA" id="ARBA00022729"/>
    </source>
</evidence>
<feature type="domain" description="LysM" evidence="7">
    <location>
        <begin position="246"/>
        <end position="293"/>
    </location>
</feature>
<proteinExistence type="inferred from homology"/>
<feature type="domain" description="LysM" evidence="7">
    <location>
        <begin position="144"/>
        <end position="191"/>
    </location>
</feature>
<evidence type="ECO:0000256" key="6">
    <source>
        <dbReference type="SAM" id="SignalP"/>
    </source>
</evidence>
<evidence type="ECO:0000256" key="3">
    <source>
        <dbReference type="ARBA" id="ARBA00023026"/>
    </source>
</evidence>
<dbReference type="SUPFAM" id="SSF54106">
    <property type="entry name" value="LysM domain"/>
    <property type="match status" value="6"/>
</dbReference>
<dbReference type="PANTHER" id="PTHR34997:SF2">
    <property type="entry name" value="LYSM DOMAIN-CONTAINING PROTEIN-RELATED"/>
    <property type="match status" value="1"/>
</dbReference>
<evidence type="ECO:0000256" key="4">
    <source>
        <dbReference type="ARBA" id="ARBA00044955"/>
    </source>
</evidence>
<sequence>MRSLSLFSALAAVAVGVSASHVNQMDKAGYRLRARATGKGLTSPDKPQQTGIVSNCNLWYDVVAGDTCDTIPVAFGITRAQFLSWNPAVSSDCTQNFWVGYAYCVGVGSSPAPTSTPAAGSSGAPGSPIPGAPTFSGIPCTCNKYYTIVSGDTCPTVAAKFGISRDQFLAWNPAVSADCATNFWVGQAYCVGVSGATACPTATSKPTSNGSTSTSKTPPTSSSHATTAGPAPTTPTFPNIACNCNKFYDLGPGDTCPSVQARFGITSDQFLQWNPDVSTNCTFNFYVGFSYCVGVSGSASCSSVSSPPPQSGPTNTLSYSAITGGTSAVLAPRPSSTDWPPQPVQAGIPSNCIQYYQANAGDTCVSIQHRFSHQMTMDQMLQWNPAVGSDCSNLFVNYYYCVSVPTAYTDLPPATTQYTYTLGPDPTPMWNLTSLSALQTTFSGAATPCAILFPAPQNGTCDELNSMVGVPASSLSAWNTGINCASLSANEWYCIASTIATTGDPITTPAPDNSTATGTGPTSGSSPSTTGGSASTSTSSSGVPSTSSGATTKSSSASSTPTTSVTSNSSSTKSTSTTTTAAPTTTSKPASVSTPVPTQTGMVANCNRFYKVESGDACWSISNAAGIDVNKFYSMNPAVGTDCSHLLAGYYVCLAVASDGAPATTITSGTPVAPAIPVTSSSPVASPTTTTTSGGAVGATPLPVQTGMASGCTRFYLVESGDNCSLIATDAGISLSTFYSLNPAVGSSCGFLLAGYYVCIGTGSAAPTTITSGKPVAAPTK</sequence>
<evidence type="ECO:0000259" key="7">
    <source>
        <dbReference type="PROSITE" id="PS51782"/>
    </source>
</evidence>
<feature type="domain" description="LysM" evidence="7">
    <location>
        <begin position="608"/>
        <end position="654"/>
    </location>
</feature>
<dbReference type="Pfam" id="PF01476">
    <property type="entry name" value="LysM"/>
    <property type="match status" value="6"/>
</dbReference>
<keyword evidence="3" id="KW-0843">Virulence</keyword>
<feature type="chain" id="PRO_5042827365" description="LysM domain-containing protein" evidence="6">
    <location>
        <begin position="20"/>
        <end position="781"/>
    </location>
</feature>
<comment type="caution">
    <text evidence="8">The sequence shown here is derived from an EMBL/GenBank/DDBJ whole genome shotgun (WGS) entry which is preliminary data.</text>
</comment>
<feature type="compositionally biased region" description="Low complexity" evidence="5">
    <location>
        <begin position="514"/>
        <end position="598"/>
    </location>
</feature>
<keyword evidence="9" id="KW-1185">Reference proteome</keyword>
<dbReference type="EMBL" id="MU854679">
    <property type="protein sequence ID" value="KAK4031910.1"/>
    <property type="molecule type" value="Genomic_DNA"/>
</dbReference>
<reference evidence="9" key="1">
    <citation type="journal article" date="2023" name="Mol. Phylogenet. Evol.">
        <title>Genome-scale phylogeny and comparative genomics of the fungal order Sordariales.</title>
        <authorList>
            <person name="Hensen N."/>
            <person name="Bonometti L."/>
            <person name="Westerberg I."/>
            <person name="Brannstrom I.O."/>
            <person name="Guillou S."/>
            <person name="Cros-Aarteil S."/>
            <person name="Calhoun S."/>
            <person name="Haridas S."/>
            <person name="Kuo A."/>
            <person name="Mondo S."/>
            <person name="Pangilinan J."/>
            <person name="Riley R."/>
            <person name="LaButti K."/>
            <person name="Andreopoulos B."/>
            <person name="Lipzen A."/>
            <person name="Chen C."/>
            <person name="Yan M."/>
            <person name="Daum C."/>
            <person name="Ng V."/>
            <person name="Clum A."/>
            <person name="Steindorff A."/>
            <person name="Ohm R.A."/>
            <person name="Martin F."/>
            <person name="Silar P."/>
            <person name="Natvig D.O."/>
            <person name="Lalanne C."/>
            <person name="Gautier V."/>
            <person name="Ament-Velasquez S.L."/>
            <person name="Kruys A."/>
            <person name="Hutchinson M.I."/>
            <person name="Powell A.J."/>
            <person name="Barry K."/>
            <person name="Miller A.N."/>
            <person name="Grigoriev I.V."/>
            <person name="Debuchy R."/>
            <person name="Gladieux P."/>
            <person name="Hiltunen Thoren M."/>
            <person name="Johannesson H."/>
        </authorList>
    </citation>
    <scope>NUCLEOTIDE SEQUENCE [LARGE SCALE GENOMIC DNA]</scope>
    <source>
        <strain evidence="9">CBS 284.82</strain>
    </source>
</reference>
<dbReference type="Gene3D" id="3.10.350.10">
    <property type="entry name" value="LysM domain"/>
    <property type="match status" value="7"/>
</dbReference>
<dbReference type="InterPro" id="IPR018392">
    <property type="entry name" value="LysM"/>
</dbReference>
<evidence type="ECO:0000256" key="5">
    <source>
        <dbReference type="SAM" id="MobiDB-lite"/>
    </source>
</evidence>
<name>A0AAN6P6Y4_9PEZI</name>
<dbReference type="CDD" id="cd00118">
    <property type="entry name" value="LysM"/>
    <property type="match status" value="5"/>
</dbReference>
<gene>
    <name evidence="8" type="ORF">C8A01DRAFT_41650</name>
</gene>
<dbReference type="Proteomes" id="UP001303115">
    <property type="component" value="Unassembled WGS sequence"/>
</dbReference>
<keyword evidence="1" id="KW-0147">Chitin-binding</keyword>
<evidence type="ECO:0000313" key="9">
    <source>
        <dbReference type="Proteomes" id="UP001303115"/>
    </source>
</evidence>
<feature type="compositionally biased region" description="Low complexity" evidence="5">
    <location>
        <begin position="203"/>
        <end position="231"/>
    </location>
</feature>
<evidence type="ECO:0000313" key="8">
    <source>
        <dbReference type="EMBL" id="KAK4031910.1"/>
    </source>
</evidence>
<feature type="domain" description="LysM" evidence="7">
    <location>
        <begin position="354"/>
        <end position="402"/>
    </location>
</feature>
<dbReference type="InterPro" id="IPR036779">
    <property type="entry name" value="LysM_dom_sf"/>
</dbReference>
<dbReference type="SMART" id="SM00257">
    <property type="entry name" value="LysM"/>
    <property type="match status" value="6"/>
</dbReference>
<dbReference type="InterPro" id="IPR052210">
    <property type="entry name" value="LysM1-like"/>
</dbReference>
<dbReference type="PROSITE" id="PS51782">
    <property type="entry name" value="LYSM"/>
    <property type="match status" value="6"/>
</dbReference>
<feature type="region of interest" description="Disordered" evidence="5">
    <location>
        <begin position="201"/>
        <end position="231"/>
    </location>
</feature>
<keyword evidence="2 6" id="KW-0732">Signal</keyword>
<evidence type="ECO:0000256" key="1">
    <source>
        <dbReference type="ARBA" id="ARBA00022669"/>
    </source>
</evidence>